<proteinExistence type="predicted"/>
<dbReference type="InterPro" id="IPR026898">
    <property type="entry name" value="PrsW"/>
</dbReference>
<organism evidence="2 3">
    <name type="scientific">Sphingomonas lutea</name>
    <dbReference type="NCBI Taxonomy" id="1045317"/>
    <lineage>
        <taxon>Bacteria</taxon>
        <taxon>Pseudomonadati</taxon>
        <taxon>Pseudomonadota</taxon>
        <taxon>Alphaproteobacteria</taxon>
        <taxon>Sphingomonadales</taxon>
        <taxon>Sphingomonadaceae</taxon>
        <taxon>Sphingomonas</taxon>
    </lineage>
</organism>
<evidence type="ECO:0000313" key="3">
    <source>
        <dbReference type="Proteomes" id="UP000515971"/>
    </source>
</evidence>
<sequence>MFALEVSHWALALVPVLILLAIFVSFDAFKLMSLREILLLLFLGALAAVASYPVSGRLLDTLPIGFSNYSRFYAPWIEEFIKGAVIVTLFRFNRIGFKLDAVLSGFAVGAGFSVLENMIYLVRLSEFGASTWLVRGLGTAVMHGTTLAILAATAHELAERETREAAGEFNFNLLWFVPGYLAAGGLHMLFNQFPDQPLLAMLGAAMFAPLAVVAIFTFGTAEAHSWLEKEKKQHQTEYQALHDGGWPPSSAGQRVATFARSLQPPFDAQVRRYWEVLAWLVVQAEETLLEEAAGDAAFDRAAIDAAFAELAALQASLGDDIFGAVKRMLPFSRNDYWELRELKQRIAKEE</sequence>
<keyword evidence="1" id="KW-1133">Transmembrane helix</keyword>
<feature type="transmembrane region" description="Helical" evidence="1">
    <location>
        <begin position="173"/>
        <end position="193"/>
    </location>
</feature>
<dbReference type="EMBL" id="CP060718">
    <property type="protein sequence ID" value="QNN68120.1"/>
    <property type="molecule type" value="Genomic_DNA"/>
</dbReference>
<feature type="transmembrane region" description="Helical" evidence="1">
    <location>
        <begin position="199"/>
        <end position="221"/>
    </location>
</feature>
<feature type="transmembrane region" description="Helical" evidence="1">
    <location>
        <begin position="132"/>
        <end position="152"/>
    </location>
</feature>
<gene>
    <name evidence="2" type="ORF">H9L13_04340</name>
</gene>
<evidence type="ECO:0000256" key="1">
    <source>
        <dbReference type="SAM" id="Phobius"/>
    </source>
</evidence>
<dbReference type="KEGG" id="slut:H9L13_04340"/>
<dbReference type="PANTHER" id="PTHR36844:SF1">
    <property type="entry name" value="PROTEASE PRSW"/>
    <property type="match status" value="1"/>
</dbReference>
<accession>A0A7G9SJU5</accession>
<keyword evidence="2" id="KW-0645">Protease</keyword>
<keyword evidence="2" id="KW-0482">Metalloprotease</keyword>
<dbReference type="RefSeq" id="WP_187539335.1">
    <property type="nucleotide sequence ID" value="NZ_BAABJT010000001.1"/>
</dbReference>
<keyword evidence="3" id="KW-1185">Reference proteome</keyword>
<keyword evidence="1" id="KW-0472">Membrane</keyword>
<reference evidence="2 3" key="1">
    <citation type="submission" date="2020-08" db="EMBL/GenBank/DDBJ databases">
        <title>Genome sequence of Sphingomonas lutea KCTC 23642T.</title>
        <authorList>
            <person name="Hyun D.-W."/>
            <person name="Bae J.-W."/>
        </authorList>
    </citation>
    <scope>NUCLEOTIDE SEQUENCE [LARGE SCALE GENOMIC DNA]</scope>
    <source>
        <strain evidence="2 3">KCTC 23642</strain>
    </source>
</reference>
<dbReference type="GO" id="GO:0006508">
    <property type="term" value="P:proteolysis"/>
    <property type="evidence" value="ECO:0007669"/>
    <property type="project" value="UniProtKB-KW"/>
</dbReference>
<feature type="transmembrane region" description="Helical" evidence="1">
    <location>
        <begin position="99"/>
        <end position="120"/>
    </location>
</feature>
<evidence type="ECO:0000313" key="2">
    <source>
        <dbReference type="EMBL" id="QNN68120.1"/>
    </source>
</evidence>
<dbReference type="GO" id="GO:0008237">
    <property type="term" value="F:metallopeptidase activity"/>
    <property type="evidence" value="ECO:0007669"/>
    <property type="project" value="UniProtKB-KW"/>
</dbReference>
<keyword evidence="1" id="KW-0812">Transmembrane</keyword>
<dbReference type="Pfam" id="PF13367">
    <property type="entry name" value="PrsW-protease"/>
    <property type="match status" value="1"/>
</dbReference>
<feature type="transmembrane region" description="Helical" evidence="1">
    <location>
        <begin position="6"/>
        <end position="25"/>
    </location>
</feature>
<feature type="transmembrane region" description="Helical" evidence="1">
    <location>
        <begin position="74"/>
        <end position="92"/>
    </location>
</feature>
<name>A0A7G9SJU5_9SPHN</name>
<dbReference type="AlphaFoldDB" id="A0A7G9SJU5"/>
<feature type="transmembrane region" description="Helical" evidence="1">
    <location>
        <begin position="37"/>
        <end position="54"/>
    </location>
</feature>
<keyword evidence="2" id="KW-0378">Hydrolase</keyword>
<dbReference type="PANTHER" id="PTHR36844">
    <property type="entry name" value="PROTEASE PRSW"/>
    <property type="match status" value="1"/>
</dbReference>
<protein>
    <submittedName>
        <fullName evidence="2">PrsW family intramembrane metalloprotease</fullName>
    </submittedName>
</protein>
<dbReference type="Proteomes" id="UP000515971">
    <property type="component" value="Chromosome"/>
</dbReference>